<organism evidence="7 8">
    <name type="scientific">Falsirhodobacter algicola</name>
    <dbReference type="NCBI Taxonomy" id="2692330"/>
    <lineage>
        <taxon>Bacteria</taxon>
        <taxon>Pseudomonadati</taxon>
        <taxon>Pseudomonadota</taxon>
        <taxon>Alphaproteobacteria</taxon>
        <taxon>Rhodobacterales</taxon>
        <taxon>Paracoccaceae</taxon>
        <taxon>Falsirhodobacter</taxon>
    </lineage>
</organism>
<keyword evidence="5" id="KW-0479">Metal-binding</keyword>
<sequence length="221" mass="23396">MAITTKRTVYSRSEWISDAAVHVLGTVLALAAVPVLVTLTAVLRPDLSALAGIGIYGATLIAMLLCSALYNMLHAPGWRGVLQRLDHSAIYLKIAGTYTAFVLLSGATEVPLVILLWTAALTGVTLKVAAPDRFRWAGFGLYIGMGWAGLLAGWPLFATMTAPVLALIVAGGVIYTLGTLFYLRDGMPYHRTIWHVCVLAASGVFFAAVTVHMVAGSHGIG</sequence>
<dbReference type="Pfam" id="PF03006">
    <property type="entry name" value="HlyIII"/>
    <property type="match status" value="1"/>
</dbReference>
<proteinExistence type="predicted"/>
<dbReference type="PANTHER" id="PTHR20855">
    <property type="entry name" value="ADIPOR/PROGESTIN RECEPTOR-RELATED"/>
    <property type="match status" value="1"/>
</dbReference>
<dbReference type="Proteomes" id="UP000679284">
    <property type="component" value="Chromosome"/>
</dbReference>
<feature type="transmembrane region" description="Helical" evidence="6">
    <location>
        <begin position="49"/>
        <end position="73"/>
    </location>
</feature>
<feature type="transmembrane region" description="Helical" evidence="6">
    <location>
        <begin position="136"/>
        <end position="157"/>
    </location>
</feature>
<feature type="binding site" evidence="5">
    <location>
        <position position="195"/>
    </location>
    <ligand>
        <name>Zn(2+)</name>
        <dbReference type="ChEBI" id="CHEBI:29105"/>
    </ligand>
</feature>
<name>A0A8J8MT48_9RHOB</name>
<keyword evidence="8" id="KW-1185">Reference proteome</keyword>
<evidence type="ECO:0000256" key="1">
    <source>
        <dbReference type="ARBA" id="ARBA00004141"/>
    </source>
</evidence>
<dbReference type="KEGG" id="fap:GR316_06770"/>
<protein>
    <submittedName>
        <fullName evidence="7">Hly-III family protein</fullName>
    </submittedName>
</protein>
<keyword evidence="4 6" id="KW-0472">Membrane</keyword>
<evidence type="ECO:0000256" key="5">
    <source>
        <dbReference type="PIRSR" id="PIRSR604254-1"/>
    </source>
</evidence>
<keyword evidence="3 6" id="KW-1133">Transmembrane helix</keyword>
<dbReference type="GO" id="GO:0016020">
    <property type="term" value="C:membrane"/>
    <property type="evidence" value="ECO:0007669"/>
    <property type="project" value="UniProtKB-SubCell"/>
</dbReference>
<evidence type="ECO:0000313" key="8">
    <source>
        <dbReference type="Proteomes" id="UP000679284"/>
    </source>
</evidence>
<dbReference type="PANTHER" id="PTHR20855:SF3">
    <property type="entry name" value="LD03007P"/>
    <property type="match status" value="1"/>
</dbReference>
<keyword evidence="2 6" id="KW-0812">Transmembrane</keyword>
<dbReference type="GO" id="GO:0046872">
    <property type="term" value="F:metal ion binding"/>
    <property type="evidence" value="ECO:0007669"/>
    <property type="project" value="UniProtKB-KW"/>
</dbReference>
<gene>
    <name evidence="7" type="ORF">GR316_06770</name>
</gene>
<evidence type="ECO:0000313" key="7">
    <source>
        <dbReference type="EMBL" id="QUS35992.1"/>
    </source>
</evidence>
<feature type="transmembrane region" description="Helical" evidence="6">
    <location>
        <begin position="163"/>
        <end position="183"/>
    </location>
</feature>
<feature type="transmembrane region" description="Helical" evidence="6">
    <location>
        <begin position="21"/>
        <end position="43"/>
    </location>
</feature>
<accession>A0A8J8MT48</accession>
<feature type="transmembrane region" description="Helical" evidence="6">
    <location>
        <begin position="192"/>
        <end position="215"/>
    </location>
</feature>
<reference evidence="7" key="1">
    <citation type="submission" date="2020-01" db="EMBL/GenBank/DDBJ databases">
        <authorList>
            <person name="Yang Y."/>
            <person name="Kwon Y.M."/>
        </authorList>
    </citation>
    <scope>NUCLEOTIDE SEQUENCE</scope>
    <source>
        <strain evidence="7">PG104</strain>
    </source>
</reference>
<evidence type="ECO:0000256" key="2">
    <source>
        <dbReference type="ARBA" id="ARBA00022692"/>
    </source>
</evidence>
<dbReference type="AlphaFoldDB" id="A0A8J8MT48"/>
<evidence type="ECO:0000256" key="3">
    <source>
        <dbReference type="ARBA" id="ARBA00022989"/>
    </source>
</evidence>
<evidence type="ECO:0000256" key="6">
    <source>
        <dbReference type="SAM" id="Phobius"/>
    </source>
</evidence>
<comment type="subcellular location">
    <subcellularLocation>
        <location evidence="1">Membrane</location>
        <topology evidence="1">Multi-pass membrane protein</topology>
    </subcellularLocation>
</comment>
<dbReference type="InterPro" id="IPR004254">
    <property type="entry name" value="AdipoR/HlyIII-related"/>
</dbReference>
<dbReference type="EMBL" id="CP047289">
    <property type="protein sequence ID" value="QUS35992.1"/>
    <property type="molecule type" value="Genomic_DNA"/>
</dbReference>
<dbReference type="RefSeq" id="WP_211783213.1">
    <property type="nucleotide sequence ID" value="NZ_CP047289.1"/>
</dbReference>
<feature type="transmembrane region" description="Helical" evidence="6">
    <location>
        <begin position="110"/>
        <end position="129"/>
    </location>
</feature>
<evidence type="ECO:0000256" key="4">
    <source>
        <dbReference type="ARBA" id="ARBA00023136"/>
    </source>
</evidence>
<keyword evidence="5" id="KW-0862">Zinc</keyword>